<accession>A0A7X6KXS7</accession>
<sequence length="471" mass="46637">MVGRLLDGPVLRRWLVRAAQALEQAGPRIDAVNVFPVADQDTGTNCLLTLRGAVEEVAALDPAADGPAVLAAATRGSLLAARGNSGMILSHWFAGLARGAAEGVVPALAAAARSARSAVLAPEDGTVLDLAAEVARAAGDARRGEDGDAGGLPAGAAADEDREALASALAAGQDALAAISGRHPVLRDARVLDAGACALLVVLAAWVAAADETLGAPGTLGAEGPDATGDLRLATALDLSWLPESAPAALPERGMSGFEVMAVLPAGDDDALRARLASIGDSVAVVAEPGDGPGRLRQSHVHTADPAAAVAVVQGAADPEPVLVVVEALDGRTSTAVAVTGSPERVPELARCGAVVLVAGPGVPAGRWRPTLDRAVRDARAGGAHRVPDAVHGGDAAPAHDPAPARDLASAPDPAPAHDPGPGADPVPVLPGAWAGECAAALPPGATLIAEADDEDRVLAVVRALAGEVPA</sequence>
<evidence type="ECO:0000256" key="1">
    <source>
        <dbReference type="SAM" id="MobiDB-lite"/>
    </source>
</evidence>
<dbReference type="GO" id="GO:0004371">
    <property type="term" value="F:glycerone kinase activity"/>
    <property type="evidence" value="ECO:0007669"/>
    <property type="project" value="InterPro"/>
</dbReference>
<feature type="region of interest" description="Disordered" evidence="1">
    <location>
        <begin position="380"/>
        <end position="427"/>
    </location>
</feature>
<dbReference type="EMBL" id="JAAXOX010000012">
    <property type="protein sequence ID" value="NKY24168.1"/>
    <property type="molecule type" value="Genomic_DNA"/>
</dbReference>
<dbReference type="PROSITE" id="PS51480">
    <property type="entry name" value="DHAL"/>
    <property type="match status" value="1"/>
</dbReference>
<gene>
    <name evidence="3" type="ORF">HGA03_15980</name>
</gene>
<dbReference type="InterPro" id="IPR004007">
    <property type="entry name" value="DhaL_dom"/>
</dbReference>
<dbReference type="InterPro" id="IPR036117">
    <property type="entry name" value="DhaL_dom_sf"/>
</dbReference>
<protein>
    <submittedName>
        <fullName evidence="3">DAK2 domain-containing protein</fullName>
    </submittedName>
</protein>
<feature type="domain" description="DhaL" evidence="2">
    <location>
        <begin position="9"/>
        <end position="208"/>
    </location>
</feature>
<organism evidence="3 4">
    <name type="scientific">Cellulomonas denverensis</name>
    <dbReference type="NCBI Taxonomy" id="264297"/>
    <lineage>
        <taxon>Bacteria</taxon>
        <taxon>Bacillati</taxon>
        <taxon>Actinomycetota</taxon>
        <taxon>Actinomycetes</taxon>
        <taxon>Micrococcales</taxon>
        <taxon>Cellulomonadaceae</taxon>
        <taxon>Cellulomonas</taxon>
    </lineage>
</organism>
<dbReference type="SUPFAM" id="SSF101473">
    <property type="entry name" value="DhaL-like"/>
    <property type="match status" value="1"/>
</dbReference>
<dbReference type="InterPro" id="IPR050270">
    <property type="entry name" value="DegV_domain_contain"/>
</dbReference>
<dbReference type="Proteomes" id="UP000581206">
    <property type="component" value="Unassembled WGS sequence"/>
</dbReference>
<proteinExistence type="predicted"/>
<evidence type="ECO:0000259" key="2">
    <source>
        <dbReference type="PROSITE" id="PS51480"/>
    </source>
</evidence>
<keyword evidence="4" id="KW-1185">Reference proteome</keyword>
<dbReference type="GO" id="GO:0006071">
    <property type="term" value="P:glycerol metabolic process"/>
    <property type="evidence" value="ECO:0007669"/>
    <property type="project" value="InterPro"/>
</dbReference>
<dbReference type="Gene3D" id="1.25.40.340">
    <property type="match status" value="1"/>
</dbReference>
<dbReference type="AlphaFoldDB" id="A0A7X6KXS7"/>
<dbReference type="InterPro" id="IPR048394">
    <property type="entry name" value="FakA-like_M"/>
</dbReference>
<evidence type="ECO:0000313" key="3">
    <source>
        <dbReference type="EMBL" id="NKY24168.1"/>
    </source>
</evidence>
<dbReference type="RefSeq" id="WP_168631297.1">
    <property type="nucleotide sequence ID" value="NZ_BONL01000008.1"/>
</dbReference>
<comment type="caution">
    <text evidence="3">The sequence shown here is derived from an EMBL/GenBank/DDBJ whole genome shotgun (WGS) entry which is preliminary data.</text>
</comment>
<dbReference type="Pfam" id="PF21645">
    <property type="entry name" value="FakA-like_M"/>
    <property type="match status" value="1"/>
</dbReference>
<evidence type="ECO:0000313" key="4">
    <source>
        <dbReference type="Proteomes" id="UP000581206"/>
    </source>
</evidence>
<dbReference type="PANTHER" id="PTHR33434:SF4">
    <property type="entry name" value="PHOSPHATASE PROTEIN"/>
    <property type="match status" value="1"/>
</dbReference>
<dbReference type="Pfam" id="PF02734">
    <property type="entry name" value="Dak2"/>
    <property type="match status" value="1"/>
</dbReference>
<feature type="compositionally biased region" description="Pro residues" evidence="1">
    <location>
        <begin position="413"/>
        <end position="427"/>
    </location>
</feature>
<reference evidence="3 4" key="1">
    <citation type="submission" date="2020-04" db="EMBL/GenBank/DDBJ databases">
        <title>MicrobeNet Type strains.</title>
        <authorList>
            <person name="Nicholson A.C."/>
        </authorList>
    </citation>
    <scope>NUCLEOTIDE SEQUENCE [LARGE SCALE GENOMIC DNA]</scope>
    <source>
        <strain evidence="3 4">ATCC BAA-788</strain>
    </source>
</reference>
<dbReference type="SMART" id="SM01120">
    <property type="entry name" value="Dak2"/>
    <property type="match status" value="1"/>
</dbReference>
<dbReference type="PANTHER" id="PTHR33434">
    <property type="entry name" value="DEGV DOMAIN-CONTAINING PROTEIN DR_1986-RELATED"/>
    <property type="match status" value="1"/>
</dbReference>
<feature type="compositionally biased region" description="Low complexity" evidence="1">
    <location>
        <begin position="393"/>
        <end position="412"/>
    </location>
</feature>
<name>A0A7X6KXS7_9CELL</name>